<name>A0A1G5INL8_9BACT</name>
<gene>
    <name evidence="1" type="ORF">SAMN05216233_1213</name>
</gene>
<dbReference type="AlphaFoldDB" id="A0A1G5INL8"/>
<dbReference type="STRING" id="419481.SAMN05216233_1213"/>
<evidence type="ECO:0000313" key="1">
    <source>
        <dbReference type="EMBL" id="SCY77577.1"/>
    </source>
</evidence>
<keyword evidence="2" id="KW-1185">Reference proteome</keyword>
<protein>
    <submittedName>
        <fullName evidence="1">Uncharacterized protein</fullName>
    </submittedName>
</protein>
<dbReference type="EMBL" id="FMUX01000021">
    <property type="protein sequence ID" value="SCY77577.1"/>
    <property type="molecule type" value="Genomic_DNA"/>
</dbReference>
<accession>A0A1G5INL8</accession>
<dbReference type="Proteomes" id="UP000198870">
    <property type="component" value="Unassembled WGS sequence"/>
</dbReference>
<dbReference type="RefSeq" id="WP_092214040.1">
    <property type="nucleotide sequence ID" value="NZ_FMUX01000021.1"/>
</dbReference>
<proteinExistence type="predicted"/>
<sequence>MDIYRFIIRGYPASTHPQFHEWQKATLVLLISASDPYSAEQKSLLELEKRKWAPESYELKDILIEERVREEGGVVLNAYVEAGNRGVYWHERLDDLAMTQKGSEVWGTGPKLNEDFIDSLIIDSGGHRVTREEAGNFKEKNADYVLGTYILELKQFEQEGLEVSTRQEKISQIFDSNLSSGPAQQIDPYQLNESDFQEYWNVVGIPVQKRIKAASKQVKSTIKRLGEENYTGGVILLNTGYLTIPHELLVSMAERYAKKDTSSISDVIVISSWTMTNGFDTVVNYGFHPHEPSSLDIVKLRDTFWSTINRMMTQMITGELDVSSGMQEPMSPTHFKIDDETFTFGVPQLESSLRKKKKRPNNTN</sequence>
<reference evidence="1 2" key="1">
    <citation type="submission" date="2016-10" db="EMBL/GenBank/DDBJ databases">
        <authorList>
            <person name="de Groot N.N."/>
        </authorList>
    </citation>
    <scope>NUCLEOTIDE SEQUENCE [LARGE SCALE GENOMIC DNA]</scope>
    <source>
        <strain evidence="1 2">AA1</strain>
    </source>
</reference>
<evidence type="ECO:0000313" key="2">
    <source>
        <dbReference type="Proteomes" id="UP000198870"/>
    </source>
</evidence>
<organism evidence="1 2">
    <name type="scientific">Desulfoluna spongiiphila</name>
    <dbReference type="NCBI Taxonomy" id="419481"/>
    <lineage>
        <taxon>Bacteria</taxon>
        <taxon>Pseudomonadati</taxon>
        <taxon>Thermodesulfobacteriota</taxon>
        <taxon>Desulfobacteria</taxon>
        <taxon>Desulfobacterales</taxon>
        <taxon>Desulfolunaceae</taxon>
        <taxon>Desulfoluna</taxon>
    </lineage>
</organism>